<dbReference type="RefSeq" id="WP_349944524.1">
    <property type="nucleotide sequence ID" value="NZ_CP157940.1"/>
</dbReference>
<feature type="transmembrane region" description="Helical" evidence="8">
    <location>
        <begin position="279"/>
        <end position="297"/>
    </location>
</feature>
<feature type="transmembrane region" description="Helical" evidence="8">
    <location>
        <begin position="242"/>
        <end position="267"/>
    </location>
</feature>
<feature type="transmembrane region" description="Helical" evidence="8">
    <location>
        <begin position="91"/>
        <end position="113"/>
    </location>
</feature>
<keyword evidence="7 8" id="KW-0472">Membrane</keyword>
<feature type="transmembrane region" description="Helical" evidence="8">
    <location>
        <begin position="304"/>
        <end position="326"/>
    </location>
</feature>
<evidence type="ECO:0000256" key="3">
    <source>
        <dbReference type="ARBA" id="ARBA00022448"/>
    </source>
</evidence>
<evidence type="ECO:0000256" key="8">
    <source>
        <dbReference type="SAM" id="Phobius"/>
    </source>
</evidence>
<feature type="transmembrane region" description="Helical" evidence="8">
    <location>
        <begin position="151"/>
        <end position="171"/>
    </location>
</feature>
<dbReference type="EMBL" id="CP157940">
    <property type="protein sequence ID" value="XBS52832.1"/>
    <property type="molecule type" value="Genomic_DNA"/>
</dbReference>
<evidence type="ECO:0000313" key="9">
    <source>
        <dbReference type="EMBL" id="XBS52832.1"/>
    </source>
</evidence>
<dbReference type="Gene3D" id="1.10.3470.10">
    <property type="entry name" value="ABC transporter involved in vitamin B12 uptake, BtuC"/>
    <property type="match status" value="1"/>
</dbReference>
<gene>
    <name evidence="9" type="ORF">ABFV83_13415</name>
</gene>
<comment type="similarity">
    <text evidence="2">Belongs to the binding-protein-dependent transport system permease family. FecCD subfamily.</text>
</comment>
<dbReference type="Pfam" id="PF01032">
    <property type="entry name" value="FecCD"/>
    <property type="match status" value="1"/>
</dbReference>
<dbReference type="CDD" id="cd06550">
    <property type="entry name" value="TM_ABC_iron-siderophores_like"/>
    <property type="match status" value="1"/>
</dbReference>
<dbReference type="InterPro" id="IPR000522">
    <property type="entry name" value="ABC_transptr_permease_BtuC"/>
</dbReference>
<dbReference type="SUPFAM" id="SSF81345">
    <property type="entry name" value="ABC transporter involved in vitamin B12 uptake, BtuC"/>
    <property type="match status" value="1"/>
</dbReference>
<keyword evidence="6 8" id="KW-1133">Transmembrane helix</keyword>
<dbReference type="GO" id="GO:0005886">
    <property type="term" value="C:plasma membrane"/>
    <property type="evidence" value="ECO:0007669"/>
    <property type="project" value="UniProtKB-SubCell"/>
</dbReference>
<evidence type="ECO:0000256" key="2">
    <source>
        <dbReference type="ARBA" id="ARBA00007935"/>
    </source>
</evidence>
<reference evidence="9" key="1">
    <citation type="submission" date="2024-06" db="EMBL/GenBank/DDBJ databases">
        <title>Lacrimispora cavernae sp. nov., a novel anaerobe isolated from bat guano pile inside a cave.</title>
        <authorList>
            <person name="Miller S.L."/>
            <person name="Lu N."/>
            <person name="King J."/>
            <person name="Sankaranarayanan K."/>
            <person name="Lawson P.A."/>
        </authorList>
    </citation>
    <scope>NUCLEOTIDE SEQUENCE</scope>
    <source>
        <strain evidence="9">BS-2</strain>
    </source>
</reference>
<name>A0AAU7PKS9_9FIRM</name>
<comment type="subcellular location">
    <subcellularLocation>
        <location evidence="1">Cell membrane</location>
        <topology evidence="1">Multi-pass membrane protein</topology>
    </subcellularLocation>
</comment>
<dbReference type="AlphaFoldDB" id="A0AAU7PKS9"/>
<evidence type="ECO:0000256" key="4">
    <source>
        <dbReference type="ARBA" id="ARBA00022475"/>
    </source>
</evidence>
<protein>
    <submittedName>
        <fullName evidence="9">Iron ABC transporter permease</fullName>
    </submittedName>
</protein>
<evidence type="ECO:0000256" key="6">
    <source>
        <dbReference type="ARBA" id="ARBA00022989"/>
    </source>
</evidence>
<dbReference type="PANTHER" id="PTHR30472:SF64">
    <property type="entry name" value="IRON(3+)-HYDROXAMATE IMPORT SYSTEM PERMEASE PROTEIN FHUG"/>
    <property type="match status" value="1"/>
</dbReference>
<dbReference type="InterPro" id="IPR037294">
    <property type="entry name" value="ABC_BtuC-like"/>
</dbReference>
<dbReference type="PANTHER" id="PTHR30472">
    <property type="entry name" value="FERRIC ENTEROBACTIN TRANSPORT SYSTEM PERMEASE PROTEIN"/>
    <property type="match status" value="1"/>
</dbReference>
<accession>A0AAU7PKS9</accession>
<keyword evidence="5 8" id="KW-0812">Transmembrane</keyword>
<evidence type="ECO:0000256" key="1">
    <source>
        <dbReference type="ARBA" id="ARBA00004651"/>
    </source>
</evidence>
<feature type="transmembrane region" description="Helical" evidence="8">
    <location>
        <begin position="119"/>
        <end position="139"/>
    </location>
</feature>
<evidence type="ECO:0000256" key="7">
    <source>
        <dbReference type="ARBA" id="ARBA00023136"/>
    </source>
</evidence>
<keyword evidence="4" id="KW-1003">Cell membrane</keyword>
<sequence length="332" mass="35231">MKKKHRQKLVPWVLLLAVIGAVLLSINSGYSNISYSDVAASLRHPGGPDASVTLLHIRFPRIILAVLCGMGLALSGCTLQAVTENPLADPGILGINAGAGFTVMLFLTFFPSLHISTMVYQPLFAMAGGVAAAGILYGFSKRNGKIVPSYLLLGGIGISAGFSSLMLIMAADMENSSYQLVARWLSGNIWGTSWYQVKALLPYLLILIPLLLAKADILDLLLLGEEASLALGVRVERERRILLVVAVALAASCISVSGGIGFIGLVAPHIARKFAGGRHHVLLPVSMLLGGLLLLFADTIGRSLFGVIEIPVGIVISVLAAPYFLILLRRQT</sequence>
<proteinExistence type="inferred from homology"/>
<organism evidence="9">
    <name type="scientific">Lacrimispora sp. BS-2</name>
    <dbReference type="NCBI Taxonomy" id="3151850"/>
    <lineage>
        <taxon>Bacteria</taxon>
        <taxon>Bacillati</taxon>
        <taxon>Bacillota</taxon>
        <taxon>Clostridia</taxon>
        <taxon>Lachnospirales</taxon>
        <taxon>Lachnospiraceae</taxon>
        <taxon>Lacrimispora</taxon>
    </lineage>
</organism>
<feature type="transmembrane region" description="Helical" evidence="8">
    <location>
        <begin position="200"/>
        <end position="222"/>
    </location>
</feature>
<keyword evidence="3" id="KW-0813">Transport</keyword>
<dbReference type="GO" id="GO:0022857">
    <property type="term" value="F:transmembrane transporter activity"/>
    <property type="evidence" value="ECO:0007669"/>
    <property type="project" value="InterPro"/>
</dbReference>
<dbReference type="GO" id="GO:0033214">
    <property type="term" value="P:siderophore-iron import into cell"/>
    <property type="evidence" value="ECO:0007669"/>
    <property type="project" value="TreeGrafter"/>
</dbReference>
<evidence type="ECO:0000256" key="5">
    <source>
        <dbReference type="ARBA" id="ARBA00022692"/>
    </source>
</evidence>
<feature type="transmembrane region" description="Helical" evidence="8">
    <location>
        <begin position="60"/>
        <end position="79"/>
    </location>
</feature>
<dbReference type="FunFam" id="1.10.3470.10:FF:000001">
    <property type="entry name" value="Vitamin B12 ABC transporter permease BtuC"/>
    <property type="match status" value="1"/>
</dbReference>